<protein>
    <submittedName>
        <fullName evidence="5">Restriction endonuclease subunit S</fullName>
        <ecNumber evidence="5">3.1.21.-</ecNumber>
    </submittedName>
</protein>
<keyword evidence="6" id="KW-1185">Reference proteome</keyword>
<dbReference type="GO" id="GO:0004519">
    <property type="term" value="F:endonuclease activity"/>
    <property type="evidence" value="ECO:0007669"/>
    <property type="project" value="UniProtKB-KW"/>
</dbReference>
<dbReference type="RefSeq" id="WP_256407207.1">
    <property type="nucleotide sequence ID" value="NZ_JANHDN010000001.1"/>
</dbReference>
<evidence type="ECO:0000313" key="6">
    <source>
        <dbReference type="Proteomes" id="UP001596545"/>
    </source>
</evidence>
<keyword evidence="5" id="KW-0255">Endonuclease</keyword>
<dbReference type="Proteomes" id="UP001596545">
    <property type="component" value="Unassembled WGS sequence"/>
</dbReference>
<dbReference type="PANTHER" id="PTHR30408">
    <property type="entry name" value="TYPE-1 RESTRICTION ENZYME ECOKI SPECIFICITY PROTEIN"/>
    <property type="match status" value="1"/>
</dbReference>
<comment type="caution">
    <text evidence="5">The sequence shown here is derived from an EMBL/GenBank/DDBJ whole genome shotgun (WGS) entry which is preliminary data.</text>
</comment>
<evidence type="ECO:0000259" key="4">
    <source>
        <dbReference type="Pfam" id="PF01420"/>
    </source>
</evidence>
<keyword evidence="2" id="KW-0680">Restriction system</keyword>
<dbReference type="EMBL" id="JBHTBL010000001">
    <property type="protein sequence ID" value="MFC7323098.1"/>
    <property type="molecule type" value="Genomic_DNA"/>
</dbReference>
<keyword evidence="5" id="KW-0378">Hydrolase</keyword>
<dbReference type="Gene3D" id="3.90.220.20">
    <property type="entry name" value="DNA methylase specificity domains"/>
    <property type="match status" value="2"/>
</dbReference>
<keyword evidence="5" id="KW-0540">Nuclease</keyword>
<keyword evidence="3" id="KW-0238">DNA-binding</keyword>
<dbReference type="GO" id="GO:0009307">
    <property type="term" value="P:DNA restriction-modification system"/>
    <property type="evidence" value="ECO:0007669"/>
    <property type="project" value="UniProtKB-KW"/>
</dbReference>
<dbReference type="PANTHER" id="PTHR30408:SF12">
    <property type="entry name" value="TYPE I RESTRICTION ENZYME MJAVIII SPECIFICITY SUBUNIT"/>
    <property type="match status" value="1"/>
</dbReference>
<comment type="similarity">
    <text evidence="1">Belongs to the type-I restriction system S methylase family.</text>
</comment>
<dbReference type="GO" id="GO:0003677">
    <property type="term" value="F:DNA binding"/>
    <property type="evidence" value="ECO:0007669"/>
    <property type="project" value="UniProtKB-KW"/>
</dbReference>
<dbReference type="EC" id="3.1.21.-" evidence="5"/>
<dbReference type="GO" id="GO:0016787">
    <property type="term" value="F:hydrolase activity"/>
    <property type="evidence" value="ECO:0007669"/>
    <property type="project" value="UniProtKB-KW"/>
</dbReference>
<evidence type="ECO:0000256" key="1">
    <source>
        <dbReference type="ARBA" id="ARBA00010923"/>
    </source>
</evidence>
<dbReference type="AlphaFoldDB" id="A0ABD6AGN2"/>
<evidence type="ECO:0000313" key="5">
    <source>
        <dbReference type="EMBL" id="MFC7323098.1"/>
    </source>
</evidence>
<dbReference type="InterPro" id="IPR044946">
    <property type="entry name" value="Restrct_endonuc_typeI_TRD_sf"/>
</dbReference>
<dbReference type="InterPro" id="IPR052021">
    <property type="entry name" value="Type-I_RS_S_subunit"/>
</dbReference>
<feature type="domain" description="Type I restriction modification DNA specificity" evidence="4">
    <location>
        <begin position="240"/>
        <end position="413"/>
    </location>
</feature>
<evidence type="ECO:0000256" key="3">
    <source>
        <dbReference type="ARBA" id="ARBA00023125"/>
    </source>
</evidence>
<name>A0ABD6AGN2_9EURY</name>
<reference evidence="5 6" key="1">
    <citation type="journal article" date="2019" name="Int. J. Syst. Evol. Microbiol.">
        <title>The Global Catalogue of Microorganisms (GCM) 10K type strain sequencing project: providing services to taxonomists for standard genome sequencing and annotation.</title>
        <authorList>
            <consortium name="The Broad Institute Genomics Platform"/>
            <consortium name="The Broad Institute Genome Sequencing Center for Infectious Disease"/>
            <person name="Wu L."/>
            <person name="Ma J."/>
        </authorList>
    </citation>
    <scope>NUCLEOTIDE SEQUENCE [LARGE SCALE GENOMIC DNA]</scope>
    <source>
        <strain evidence="5 6">CGMCC 1.12554</strain>
    </source>
</reference>
<sequence>MSEEAKLDDFKDHREQANEWAEKSLVDLCEIGGGSTPKKSNDEYWDGGKILWTTPKDFDAPRLNDTEDKMTKKGVEASTSKIYSSGTTLMVVRSGVLRHTLPVAMVDNQTTINQDLKALDPDNEQVNAEYFFQAISGLSEDIRGSCKKTGTTVESIQTNVLKQYQLPVPSKSEQQKIATVLHNVDQAIQKTGEIVEQANRLKKSFIQEFFSRGYYDHQEWHQVDMQDAYVMTRTETLPAAWDIKKSGKITEVKTGHTPSTSVDEYWDGEISWVDIHDLTQLEGTVIHTTDDTITKEGLNNSGAKLLPEGTLVLCRTGAIGETAILGKEMATDQDQVTFECDKSEVLPRYLMYLFEYATPQLERLSAGSTHNKVQLHFFSNLEIPLPEIDEQRKIIEVIESVDEVSQANKKQLDNLHQVKQGLVQDLLSGTVRTTNTNIEVPEEIEQHG</sequence>
<organism evidence="5 6">
    <name type="scientific">Halorubrum rutilum</name>
    <dbReference type="NCBI Taxonomy" id="1364933"/>
    <lineage>
        <taxon>Archaea</taxon>
        <taxon>Methanobacteriati</taxon>
        <taxon>Methanobacteriota</taxon>
        <taxon>Stenosarchaea group</taxon>
        <taxon>Halobacteria</taxon>
        <taxon>Halobacteriales</taxon>
        <taxon>Haloferacaceae</taxon>
        <taxon>Halorubrum</taxon>
    </lineage>
</organism>
<dbReference type="Gene3D" id="1.10.287.1120">
    <property type="entry name" value="Bipartite methylase S protein"/>
    <property type="match status" value="1"/>
</dbReference>
<gene>
    <name evidence="5" type="ORF">ACFQMF_00740</name>
</gene>
<dbReference type="CDD" id="cd17249">
    <property type="entry name" value="RMtype1_S_EcoR124I-TRD2-CR2_like"/>
    <property type="match status" value="1"/>
</dbReference>
<proteinExistence type="inferred from homology"/>
<feature type="domain" description="Type I restriction modification DNA specificity" evidence="4">
    <location>
        <begin position="19"/>
        <end position="190"/>
    </location>
</feature>
<accession>A0ABD6AGN2</accession>
<dbReference type="SUPFAM" id="SSF116734">
    <property type="entry name" value="DNA methylase specificity domain"/>
    <property type="match status" value="2"/>
</dbReference>
<dbReference type="InterPro" id="IPR000055">
    <property type="entry name" value="Restrct_endonuc_typeI_TRD"/>
</dbReference>
<dbReference type="Pfam" id="PF01420">
    <property type="entry name" value="Methylase_S"/>
    <property type="match status" value="2"/>
</dbReference>
<evidence type="ECO:0000256" key="2">
    <source>
        <dbReference type="ARBA" id="ARBA00022747"/>
    </source>
</evidence>